<feature type="domain" description="DUF488" evidence="1">
    <location>
        <begin position="30"/>
        <end position="112"/>
    </location>
</feature>
<dbReference type="AlphaFoldDB" id="A0AA37NSF2"/>
<dbReference type="InterPro" id="IPR054495">
    <property type="entry name" value="DUF488-N3a"/>
</dbReference>
<dbReference type="RefSeq" id="WP_075967681.1">
    <property type="nucleotide sequence ID" value="NZ_BQNZ01000003.1"/>
</dbReference>
<comment type="caution">
    <text evidence="2">The sequence shown here is derived from an EMBL/GenBank/DDBJ whole genome shotgun (WGS) entry which is preliminary data.</text>
</comment>
<dbReference type="Proteomes" id="UP001055114">
    <property type="component" value="Unassembled WGS sequence"/>
</dbReference>
<sequence length="127" mass="14424">MRFKTCSYKSINILEKYSFVPISIEANPPKSYTGVTLPELAPLPFLIKGLQNGTISKNLFRMLYIKQLDRCNDMSNLILKLLSYGGKICLVSSGGYNELNHRVILGEWLKRNGCNCKEYGVNKKKTQ</sequence>
<evidence type="ECO:0000313" key="3">
    <source>
        <dbReference type="Proteomes" id="UP001055114"/>
    </source>
</evidence>
<evidence type="ECO:0000313" key="2">
    <source>
        <dbReference type="EMBL" id="GKH73566.1"/>
    </source>
</evidence>
<name>A0AA37NSF2_9BACT</name>
<gene>
    <name evidence="2" type="ORF">CE91St3_34290</name>
</gene>
<reference evidence="2" key="1">
    <citation type="submission" date="2022-01" db="EMBL/GenBank/DDBJ databases">
        <title>Novel bile acid biosynthetic pathways are enriched in the microbiome of centenarians.</title>
        <authorList>
            <person name="Sato Y."/>
            <person name="Atarashi K."/>
            <person name="Plichta R.D."/>
            <person name="Arai Y."/>
            <person name="Sasajima S."/>
            <person name="Kearney M.S."/>
            <person name="Suda W."/>
            <person name="Takeshita K."/>
            <person name="Sasaki T."/>
            <person name="Okamoto S."/>
            <person name="Skelly N.A."/>
            <person name="Okamura Y."/>
            <person name="Vlamakis H."/>
            <person name="Li Y."/>
            <person name="Tanoue T."/>
            <person name="Takei H."/>
            <person name="Nittono H."/>
            <person name="Narushima S."/>
            <person name="Irie J."/>
            <person name="Itoh H."/>
            <person name="Moriya K."/>
            <person name="Sugiura Y."/>
            <person name="Suematsu M."/>
            <person name="Moritoki N."/>
            <person name="Shibata S."/>
            <person name="Littman R.D."/>
            <person name="Fischbach A.M."/>
            <person name="Uwamino Y."/>
            <person name="Inoue T."/>
            <person name="Honda A."/>
            <person name="Hattori M."/>
            <person name="Murai T."/>
            <person name="Xavier J.R."/>
            <person name="Hirose N."/>
            <person name="Honda K."/>
        </authorList>
    </citation>
    <scope>NUCLEOTIDE SEQUENCE</scope>
    <source>
        <strain evidence="2">CE91-St3</strain>
    </source>
</reference>
<protein>
    <recommendedName>
        <fullName evidence="1">DUF488 domain-containing protein</fullName>
    </recommendedName>
</protein>
<organism evidence="2 3">
    <name type="scientific">Parabacteroides merdae</name>
    <dbReference type="NCBI Taxonomy" id="46503"/>
    <lineage>
        <taxon>Bacteria</taxon>
        <taxon>Pseudomonadati</taxon>
        <taxon>Bacteroidota</taxon>
        <taxon>Bacteroidia</taxon>
        <taxon>Bacteroidales</taxon>
        <taxon>Tannerellaceae</taxon>
        <taxon>Parabacteroides</taxon>
    </lineage>
</organism>
<proteinExistence type="predicted"/>
<accession>A0AA37NSF2</accession>
<dbReference type="EMBL" id="BQNZ01000003">
    <property type="protein sequence ID" value="GKH73566.1"/>
    <property type="molecule type" value="Genomic_DNA"/>
</dbReference>
<dbReference type="Pfam" id="PF22751">
    <property type="entry name" value="DUF488-N3a"/>
    <property type="match status" value="1"/>
</dbReference>
<evidence type="ECO:0000259" key="1">
    <source>
        <dbReference type="Pfam" id="PF22751"/>
    </source>
</evidence>